<sequence length="78" mass="9273">YIRWFKIRIEGKRRSPCLFLFVKNIHRTYFEPKTSFPHTSSLLPCNIDKIRCIFKSKGKGEWTYSEYCPSAAQSSLKH</sequence>
<protein>
    <submittedName>
        <fullName evidence="1">Uncharacterized protein</fullName>
    </submittedName>
</protein>
<organism evidence="1">
    <name type="scientific">Lepeophtheirus salmonis</name>
    <name type="common">Salmon louse</name>
    <name type="synonym">Caligus salmonis</name>
    <dbReference type="NCBI Taxonomy" id="72036"/>
    <lineage>
        <taxon>Eukaryota</taxon>
        <taxon>Metazoa</taxon>
        <taxon>Ecdysozoa</taxon>
        <taxon>Arthropoda</taxon>
        <taxon>Crustacea</taxon>
        <taxon>Multicrustacea</taxon>
        <taxon>Hexanauplia</taxon>
        <taxon>Copepoda</taxon>
        <taxon>Siphonostomatoida</taxon>
        <taxon>Caligidae</taxon>
        <taxon>Lepeophtheirus</taxon>
    </lineage>
</organism>
<dbReference type="EMBL" id="HACA01009198">
    <property type="protein sequence ID" value="CDW26559.1"/>
    <property type="molecule type" value="Transcribed_RNA"/>
</dbReference>
<name>A0A0K2TKV9_LEPSM</name>
<reference evidence="1" key="1">
    <citation type="submission" date="2014-05" db="EMBL/GenBank/DDBJ databases">
        <authorList>
            <person name="Chronopoulou M."/>
        </authorList>
    </citation>
    <scope>NUCLEOTIDE SEQUENCE</scope>
    <source>
        <tissue evidence="1">Whole organism</tissue>
    </source>
</reference>
<proteinExistence type="predicted"/>
<feature type="non-terminal residue" evidence="1">
    <location>
        <position position="1"/>
    </location>
</feature>
<evidence type="ECO:0000313" key="1">
    <source>
        <dbReference type="EMBL" id="CDW26559.1"/>
    </source>
</evidence>
<accession>A0A0K2TKV9</accession>
<dbReference type="AlphaFoldDB" id="A0A0K2TKV9"/>